<dbReference type="Gene3D" id="1.10.30.10">
    <property type="entry name" value="High mobility group box domain"/>
    <property type="match status" value="1"/>
</dbReference>
<dbReference type="EMBL" id="CVRI01000020">
    <property type="protein sequence ID" value="CRK90846.1"/>
    <property type="molecule type" value="Genomic_DNA"/>
</dbReference>
<name>A0A1J1HWF0_9DIPT</name>
<protein>
    <submittedName>
        <fullName evidence="3">CLUMA_CG004536, isoform A</fullName>
    </submittedName>
</protein>
<gene>
    <name evidence="3" type="ORF">CLUMA_CG004536</name>
</gene>
<dbReference type="Pfam" id="PF00505">
    <property type="entry name" value="HMG_box"/>
    <property type="match status" value="1"/>
</dbReference>
<keyword evidence="4" id="KW-1185">Reference proteome</keyword>
<dbReference type="InterPro" id="IPR009071">
    <property type="entry name" value="HMG_box_dom"/>
</dbReference>
<evidence type="ECO:0000313" key="3">
    <source>
        <dbReference type="EMBL" id="CRK90846.1"/>
    </source>
</evidence>
<organism evidence="3 4">
    <name type="scientific">Clunio marinus</name>
    <dbReference type="NCBI Taxonomy" id="568069"/>
    <lineage>
        <taxon>Eukaryota</taxon>
        <taxon>Metazoa</taxon>
        <taxon>Ecdysozoa</taxon>
        <taxon>Arthropoda</taxon>
        <taxon>Hexapoda</taxon>
        <taxon>Insecta</taxon>
        <taxon>Pterygota</taxon>
        <taxon>Neoptera</taxon>
        <taxon>Endopterygota</taxon>
        <taxon>Diptera</taxon>
        <taxon>Nematocera</taxon>
        <taxon>Chironomoidea</taxon>
        <taxon>Chironomidae</taxon>
        <taxon>Clunio</taxon>
    </lineage>
</organism>
<proteinExistence type="predicted"/>
<dbReference type="InterPro" id="IPR036910">
    <property type="entry name" value="HMG_box_dom_sf"/>
</dbReference>
<feature type="domain" description="HMG box" evidence="2">
    <location>
        <begin position="25"/>
        <end position="74"/>
    </location>
</feature>
<dbReference type="OrthoDB" id="114660at2759"/>
<evidence type="ECO:0000259" key="2">
    <source>
        <dbReference type="Pfam" id="PF00505"/>
    </source>
</evidence>
<accession>A0A1J1HWF0</accession>
<dbReference type="SUPFAM" id="SSF47095">
    <property type="entry name" value="HMG-box"/>
    <property type="match status" value="1"/>
</dbReference>
<feature type="compositionally biased region" description="Low complexity" evidence="1">
    <location>
        <begin position="1"/>
        <end position="10"/>
    </location>
</feature>
<dbReference type="Proteomes" id="UP000183832">
    <property type="component" value="Unassembled WGS sequence"/>
</dbReference>
<feature type="region of interest" description="Disordered" evidence="1">
    <location>
        <begin position="1"/>
        <end position="22"/>
    </location>
</feature>
<reference evidence="3 4" key="1">
    <citation type="submission" date="2015-04" db="EMBL/GenBank/DDBJ databases">
        <authorList>
            <person name="Syromyatnikov M.Y."/>
            <person name="Popov V.N."/>
        </authorList>
    </citation>
    <scope>NUCLEOTIDE SEQUENCE [LARGE SCALE GENOMIC DNA]</scope>
</reference>
<evidence type="ECO:0000256" key="1">
    <source>
        <dbReference type="SAM" id="MobiDB-lite"/>
    </source>
</evidence>
<sequence>MAKFGKTTMAKTKETKTSAKSAGGNKWLNFLKSYREKNATKNSNKKQSEILKTAGALWKSMSEAEKSKYATGSDATMKK</sequence>
<dbReference type="GO" id="GO:0005634">
    <property type="term" value="C:nucleus"/>
    <property type="evidence" value="ECO:0007669"/>
    <property type="project" value="UniProtKB-ARBA"/>
</dbReference>
<dbReference type="AlphaFoldDB" id="A0A1J1HWF0"/>
<evidence type="ECO:0000313" key="4">
    <source>
        <dbReference type="Proteomes" id="UP000183832"/>
    </source>
</evidence>